<comment type="caution">
    <text evidence="9">The sequence shown here is derived from an EMBL/GenBank/DDBJ whole genome shotgun (WGS) entry which is preliminary data.</text>
</comment>
<comment type="subcellular location">
    <subcellularLocation>
        <location evidence="1">Nucleus</location>
    </subcellularLocation>
</comment>
<keyword evidence="5" id="KW-0862">Zinc</keyword>
<dbReference type="PANTHER" id="PTHR24394:SF29">
    <property type="entry name" value="MYONEURIN"/>
    <property type="match status" value="1"/>
</dbReference>
<dbReference type="InterPro" id="IPR036236">
    <property type="entry name" value="Znf_C2H2_sf"/>
</dbReference>
<evidence type="ECO:0000259" key="8">
    <source>
        <dbReference type="PROSITE" id="PS50157"/>
    </source>
</evidence>
<dbReference type="PROSITE" id="PS00028">
    <property type="entry name" value="ZINC_FINGER_C2H2_1"/>
    <property type="match status" value="1"/>
</dbReference>
<dbReference type="SUPFAM" id="SSF57667">
    <property type="entry name" value="beta-beta-alpha zinc fingers"/>
    <property type="match status" value="1"/>
</dbReference>
<proteinExistence type="predicted"/>
<dbReference type="EMBL" id="LNIX01000013">
    <property type="protein sequence ID" value="OXA47343.1"/>
    <property type="molecule type" value="Genomic_DNA"/>
</dbReference>
<dbReference type="Proteomes" id="UP000198287">
    <property type="component" value="Unassembled WGS sequence"/>
</dbReference>
<sequence length="110" mass="12282">MNCIEVGKFGIKMGSTQENDYNCSTCSTKKQLSNHILTHDPGAKLKCQVCGKVSKSSKALSRHVSMYHANRERPSCDICLRVFSTAKHLRTHIATVHSTLKRPSFSMRVS</sequence>
<organism evidence="9 10">
    <name type="scientific">Folsomia candida</name>
    <name type="common">Springtail</name>
    <dbReference type="NCBI Taxonomy" id="158441"/>
    <lineage>
        <taxon>Eukaryota</taxon>
        <taxon>Metazoa</taxon>
        <taxon>Ecdysozoa</taxon>
        <taxon>Arthropoda</taxon>
        <taxon>Hexapoda</taxon>
        <taxon>Collembola</taxon>
        <taxon>Entomobryomorpha</taxon>
        <taxon>Isotomoidea</taxon>
        <taxon>Isotomidae</taxon>
        <taxon>Proisotominae</taxon>
        <taxon>Folsomia</taxon>
    </lineage>
</organism>
<dbReference type="PROSITE" id="PS50157">
    <property type="entry name" value="ZINC_FINGER_C2H2_2"/>
    <property type="match status" value="2"/>
</dbReference>
<keyword evidence="10" id="KW-1185">Reference proteome</keyword>
<dbReference type="Pfam" id="PF00096">
    <property type="entry name" value="zf-C2H2"/>
    <property type="match status" value="1"/>
</dbReference>
<gene>
    <name evidence="9" type="ORF">Fcan01_17647</name>
</gene>
<name>A0A226DQ54_FOLCA</name>
<accession>A0A226DQ54</accession>
<dbReference type="GO" id="GO:0005634">
    <property type="term" value="C:nucleus"/>
    <property type="evidence" value="ECO:0007669"/>
    <property type="project" value="UniProtKB-SubCell"/>
</dbReference>
<feature type="domain" description="C2H2-type" evidence="8">
    <location>
        <begin position="74"/>
        <end position="102"/>
    </location>
</feature>
<keyword evidence="6" id="KW-0539">Nucleus</keyword>
<evidence type="ECO:0000256" key="5">
    <source>
        <dbReference type="ARBA" id="ARBA00022833"/>
    </source>
</evidence>
<dbReference type="PANTHER" id="PTHR24394">
    <property type="entry name" value="ZINC FINGER PROTEIN"/>
    <property type="match status" value="1"/>
</dbReference>
<dbReference type="Gene3D" id="3.30.160.60">
    <property type="entry name" value="Classic Zinc Finger"/>
    <property type="match status" value="2"/>
</dbReference>
<evidence type="ECO:0000313" key="10">
    <source>
        <dbReference type="Proteomes" id="UP000198287"/>
    </source>
</evidence>
<feature type="domain" description="C2H2-type" evidence="8">
    <location>
        <begin position="45"/>
        <end position="73"/>
    </location>
</feature>
<evidence type="ECO:0000256" key="1">
    <source>
        <dbReference type="ARBA" id="ARBA00004123"/>
    </source>
</evidence>
<evidence type="ECO:0000256" key="4">
    <source>
        <dbReference type="ARBA" id="ARBA00022771"/>
    </source>
</evidence>
<dbReference type="GO" id="GO:0000981">
    <property type="term" value="F:DNA-binding transcription factor activity, RNA polymerase II-specific"/>
    <property type="evidence" value="ECO:0007669"/>
    <property type="project" value="TreeGrafter"/>
</dbReference>
<dbReference type="AlphaFoldDB" id="A0A226DQ54"/>
<evidence type="ECO:0000256" key="7">
    <source>
        <dbReference type="PROSITE-ProRule" id="PRU00042"/>
    </source>
</evidence>
<evidence type="ECO:0000256" key="3">
    <source>
        <dbReference type="ARBA" id="ARBA00022737"/>
    </source>
</evidence>
<evidence type="ECO:0000256" key="2">
    <source>
        <dbReference type="ARBA" id="ARBA00022723"/>
    </source>
</evidence>
<protein>
    <submittedName>
        <fullName evidence="9">Zinc finger and BTB domain-containing protein 21</fullName>
    </submittedName>
</protein>
<keyword evidence="3" id="KW-0677">Repeat</keyword>
<reference evidence="9 10" key="1">
    <citation type="submission" date="2015-12" db="EMBL/GenBank/DDBJ databases">
        <title>The genome of Folsomia candida.</title>
        <authorList>
            <person name="Faddeeva A."/>
            <person name="Derks M.F."/>
            <person name="Anvar Y."/>
            <person name="Smit S."/>
            <person name="Van Straalen N."/>
            <person name="Roelofs D."/>
        </authorList>
    </citation>
    <scope>NUCLEOTIDE SEQUENCE [LARGE SCALE GENOMIC DNA]</scope>
    <source>
        <strain evidence="9 10">VU population</strain>
        <tissue evidence="9">Whole body</tissue>
    </source>
</reference>
<evidence type="ECO:0000256" key="6">
    <source>
        <dbReference type="ARBA" id="ARBA00023242"/>
    </source>
</evidence>
<evidence type="ECO:0000313" key="9">
    <source>
        <dbReference type="EMBL" id="OXA47343.1"/>
    </source>
</evidence>
<keyword evidence="4 7" id="KW-0863">Zinc-finger</keyword>
<keyword evidence="2" id="KW-0479">Metal-binding</keyword>
<dbReference type="Pfam" id="PF13894">
    <property type="entry name" value="zf-C2H2_4"/>
    <property type="match status" value="1"/>
</dbReference>
<dbReference type="InterPro" id="IPR013087">
    <property type="entry name" value="Znf_C2H2_type"/>
</dbReference>
<dbReference type="GO" id="GO:0008270">
    <property type="term" value="F:zinc ion binding"/>
    <property type="evidence" value="ECO:0007669"/>
    <property type="project" value="UniProtKB-KW"/>
</dbReference>
<dbReference type="SMART" id="SM00355">
    <property type="entry name" value="ZnF_C2H2"/>
    <property type="match status" value="3"/>
</dbReference>